<feature type="compositionally biased region" description="Polar residues" evidence="1">
    <location>
        <begin position="1009"/>
        <end position="1042"/>
    </location>
</feature>
<proteinExistence type="predicted"/>
<reference evidence="3 4" key="1">
    <citation type="submission" date="2021-02" db="EMBL/GenBank/DDBJ databases">
        <title>Genome assembly of Pseudopithomyces chartarum.</title>
        <authorList>
            <person name="Jauregui R."/>
            <person name="Singh J."/>
            <person name="Voisey C."/>
        </authorList>
    </citation>
    <scope>NUCLEOTIDE SEQUENCE [LARGE SCALE GENOMIC DNA]</scope>
    <source>
        <strain evidence="3 4">AGR01</strain>
    </source>
</reference>
<dbReference type="Proteomes" id="UP001280581">
    <property type="component" value="Unassembled WGS sequence"/>
</dbReference>
<dbReference type="InterPro" id="IPR036397">
    <property type="entry name" value="RNaseH_sf"/>
</dbReference>
<dbReference type="SUPFAM" id="SSF101690">
    <property type="entry name" value="PAZ domain"/>
    <property type="match status" value="1"/>
</dbReference>
<protein>
    <recommendedName>
        <fullName evidence="2">PAZ domain-containing protein</fullName>
    </recommendedName>
</protein>
<dbReference type="SUPFAM" id="SSF53098">
    <property type="entry name" value="Ribonuclease H-like"/>
    <property type="match status" value="1"/>
</dbReference>
<evidence type="ECO:0000313" key="4">
    <source>
        <dbReference type="Proteomes" id="UP001280581"/>
    </source>
</evidence>
<evidence type="ECO:0000313" key="3">
    <source>
        <dbReference type="EMBL" id="KAK3217052.1"/>
    </source>
</evidence>
<dbReference type="AlphaFoldDB" id="A0AAN6M9A8"/>
<feature type="compositionally biased region" description="Polar residues" evidence="1">
    <location>
        <begin position="365"/>
        <end position="385"/>
    </location>
</feature>
<gene>
    <name evidence="3" type="ORF">GRF29_1g1814414</name>
</gene>
<dbReference type="GO" id="GO:0003723">
    <property type="term" value="F:RNA binding"/>
    <property type="evidence" value="ECO:0007669"/>
    <property type="project" value="InterPro"/>
</dbReference>
<dbReference type="PROSITE" id="PS50821">
    <property type="entry name" value="PAZ"/>
    <property type="match status" value="1"/>
</dbReference>
<dbReference type="InterPro" id="IPR003165">
    <property type="entry name" value="Piwi"/>
</dbReference>
<feature type="region of interest" description="Disordered" evidence="1">
    <location>
        <begin position="336"/>
        <end position="401"/>
    </location>
</feature>
<feature type="compositionally biased region" description="Polar residues" evidence="1">
    <location>
        <begin position="338"/>
        <end position="358"/>
    </location>
</feature>
<dbReference type="InterPro" id="IPR003100">
    <property type="entry name" value="PAZ_dom"/>
</dbReference>
<keyword evidence="4" id="KW-1185">Reference proteome</keyword>
<dbReference type="Gene3D" id="2.170.260.10">
    <property type="entry name" value="paz domain"/>
    <property type="match status" value="1"/>
</dbReference>
<evidence type="ECO:0000256" key="1">
    <source>
        <dbReference type="SAM" id="MobiDB-lite"/>
    </source>
</evidence>
<dbReference type="Gene3D" id="3.30.420.10">
    <property type="entry name" value="Ribonuclease H-like superfamily/Ribonuclease H"/>
    <property type="match status" value="1"/>
</dbReference>
<organism evidence="3 4">
    <name type="scientific">Pseudopithomyces chartarum</name>
    <dbReference type="NCBI Taxonomy" id="1892770"/>
    <lineage>
        <taxon>Eukaryota</taxon>
        <taxon>Fungi</taxon>
        <taxon>Dikarya</taxon>
        <taxon>Ascomycota</taxon>
        <taxon>Pezizomycotina</taxon>
        <taxon>Dothideomycetes</taxon>
        <taxon>Pleosporomycetidae</taxon>
        <taxon>Pleosporales</taxon>
        <taxon>Massarineae</taxon>
        <taxon>Didymosphaeriaceae</taxon>
        <taxon>Pseudopithomyces</taxon>
    </lineage>
</organism>
<dbReference type="CDD" id="cd02846">
    <property type="entry name" value="PAZ_argonaute_like"/>
    <property type="match status" value="1"/>
</dbReference>
<dbReference type="PANTHER" id="PTHR22891">
    <property type="entry name" value="EUKARYOTIC TRANSLATION INITIATION FACTOR 2C"/>
    <property type="match status" value="1"/>
</dbReference>
<name>A0AAN6M9A8_9PLEO</name>
<feature type="region of interest" description="Disordered" evidence="1">
    <location>
        <begin position="930"/>
        <end position="1042"/>
    </location>
</feature>
<evidence type="ECO:0000259" key="2">
    <source>
        <dbReference type="PROSITE" id="PS50821"/>
    </source>
</evidence>
<dbReference type="SMART" id="SM00950">
    <property type="entry name" value="Piwi"/>
    <property type="match status" value="1"/>
</dbReference>
<sequence length="1042" mass="117040">MPSGTSTSLGSLEYKLATNLPSFYVSEIETIANEQQCFSRKLRQEALSVFLEELKLGKHTTAVNFRAKEGQINRTEKHGPIDHLIIQCENPKPDFSNLSLKTTLVAGVTMDVRNSDGELNRHGVYCRIRSKPELVTPTNEKLYTQCLSTFVHTVFNKQYQTNGNTGRYSNPPSTDWTGTCPNFLSTGSDRAIPKSSFVSIRTEPKLNIKDATLRMDCDLILRLSNETNLKDFLFDFLGNKVLDPSNSNLIATIKGVLVGLRVAPTYDRSKAKDRSATKPVGLRHKVSTMSIRGRYNEPVRQVQSPPEPICFRIQDLKLAGEIPRFTVTSRKNYKDNESISTATTTPTKENFRNANGSRQALKDLSPNSESRGNTLKTQMSRNPKNTRVPVQPSPREQEDTETKQYYSVVNYFKNIKGIELKYPTLPLAQVGHDTWIPIELLKISGEQSLRNTGYLSSFMKTDIAEFCSDSSNAIETLEAVVNGYIDTNSIEILKHEPPRFFPPPGAKEPPKPVRREEKMKINKLDGNEQFSACLVYFSSPHALENEDDQFIERVAYGLQNQRGVNMKFKIKTLKVINIERTVSLAKHFQGDNSEVRPQDILIVVLDEQGRSKAELNNIRAEVYRYADLQAGSIVLCVSRKDLGKSYARDAPVDHQDSAYFPKAMLQKINYMVGGTNVIQHQSRVLSDITPDTPPRKEKNSEKMIFGAHISHPGSNAGANCPSVAAIVATDRTAKFYLASARLQRTIERVEYRYNNNFTKSGAKQIVQNQIEELRAMVVERLEARGDPKSPPDSIIFFRHSIDANSALIQEEIRQIEEAYRYVYSGVSDKTIKLNYYVASSNAGGKQKYAYTSKRNDLNLTPDAFHSFVDRLNGSNQLGGKVSIALPIHFAQKAAKRVFNYFQHYAADSASFAPDLLDKTYSIVRGSSAYDERADTAEMSQSTKEYISKQLGGRKESGVAELSDRLQRTDLGEEWGGEMEEEEEDDNEEDDDDAVKDTFIDGDQPEESDGSSLYENGTGRSPATSYTSCSPWKKSLSTKMFYL</sequence>
<feature type="compositionally biased region" description="Acidic residues" evidence="1">
    <location>
        <begin position="971"/>
        <end position="993"/>
    </location>
</feature>
<dbReference type="EMBL" id="WVTA01000001">
    <property type="protein sequence ID" value="KAK3217052.1"/>
    <property type="molecule type" value="Genomic_DNA"/>
</dbReference>
<feature type="compositionally biased region" description="Basic and acidic residues" evidence="1">
    <location>
        <begin position="952"/>
        <end position="970"/>
    </location>
</feature>
<accession>A0AAN6M9A8</accession>
<comment type="caution">
    <text evidence="3">The sequence shown here is derived from an EMBL/GenBank/DDBJ whole genome shotgun (WGS) entry which is preliminary data.</text>
</comment>
<dbReference type="InterPro" id="IPR036085">
    <property type="entry name" value="PAZ_dom_sf"/>
</dbReference>
<dbReference type="InterPro" id="IPR012337">
    <property type="entry name" value="RNaseH-like_sf"/>
</dbReference>
<feature type="domain" description="PAZ" evidence="2">
    <location>
        <begin position="347"/>
        <end position="445"/>
    </location>
</feature>